<sequence>MTEKQDLMSEFQKLRQESSKSHSSLTTSPLEYRLIEVQKCCEKISKRQDAQDEINTSILDELHKIQKNQKKLLEEVGAIRKEVDSMKATTVKENEVKDDRKLSLNEMLRKRCLQVKNTKMKNSSMPKFQYFVRLNGKTRTLNVNASDTVEQGKMQLCHNARSTRMSYGGKPLSDQITFGEYNISNNSTMDLHFRI</sequence>
<dbReference type="Gene3D" id="3.10.20.90">
    <property type="entry name" value="Phosphatidylinositol 3-kinase Catalytic Subunit, Chain A, domain 1"/>
    <property type="match status" value="1"/>
</dbReference>
<feature type="domain" description="Ubiquitin-like" evidence="2">
    <location>
        <begin position="164"/>
        <end position="195"/>
    </location>
</feature>
<feature type="compositionally biased region" description="Basic and acidic residues" evidence="1">
    <location>
        <begin position="1"/>
        <end position="20"/>
    </location>
</feature>
<dbReference type="Proteomes" id="UP000001940">
    <property type="component" value="Chromosome II"/>
</dbReference>
<dbReference type="SMART" id="SM00213">
    <property type="entry name" value="UBQ"/>
    <property type="match status" value="1"/>
</dbReference>
<dbReference type="STRING" id="6239.F14D2.11.2"/>
<dbReference type="GeneID" id="184461"/>
<dbReference type="HOGENOM" id="CLU_1225756_0_0_1"/>
<dbReference type="GO" id="GO:0005634">
    <property type="term" value="C:nucleus"/>
    <property type="evidence" value="ECO:0000318"/>
    <property type="project" value="GO_Central"/>
</dbReference>
<dbReference type="RefSeq" id="NP_494511.2">
    <property type="nucleotide sequence ID" value="NM_062110.2"/>
</dbReference>
<dbReference type="SMR" id="O44803"/>
<dbReference type="GO" id="GO:0016567">
    <property type="term" value="P:protein ubiquitination"/>
    <property type="evidence" value="ECO:0000318"/>
    <property type="project" value="GO_Central"/>
</dbReference>
<dbReference type="InterPro" id="IPR029071">
    <property type="entry name" value="Ubiquitin-like_domsf"/>
</dbReference>
<dbReference type="Bgee" id="WBGene00017459">
    <property type="expression patterns" value="Expressed in germ line (C elegans) and 3 other cell types or tissues"/>
</dbReference>
<evidence type="ECO:0000256" key="1">
    <source>
        <dbReference type="SAM" id="MobiDB-lite"/>
    </source>
</evidence>
<feature type="region of interest" description="Disordered" evidence="1">
    <location>
        <begin position="1"/>
        <end position="26"/>
    </location>
</feature>
<evidence type="ECO:0000313" key="4">
    <source>
        <dbReference type="Proteomes" id="UP000001940"/>
    </source>
</evidence>
<dbReference type="EMBL" id="BX284602">
    <property type="protein sequence ID" value="CCD69493.1"/>
    <property type="molecule type" value="Genomic_DNA"/>
</dbReference>
<reference evidence="3 4" key="1">
    <citation type="journal article" date="1998" name="Science">
        <title>Genome sequence of the nematode C. elegans: a platform for investigating biology.</title>
        <authorList>
            <consortium name="The C. elegans sequencing consortium"/>
            <person name="Sulson J.E."/>
            <person name="Waterston R."/>
        </authorList>
    </citation>
    <scope>NUCLEOTIDE SEQUENCE [LARGE SCALE GENOMIC DNA]</scope>
    <source>
        <strain evidence="3 4">Bristol N2</strain>
    </source>
</reference>
<dbReference type="WormBase" id="F14D2.11">
    <property type="protein sequence ID" value="CE42689"/>
    <property type="gene ID" value="WBGene00017459"/>
</dbReference>
<dbReference type="InterPro" id="IPR000626">
    <property type="entry name" value="Ubiquitin-like_dom"/>
</dbReference>
<keyword evidence="4" id="KW-1185">Reference proteome</keyword>
<evidence type="ECO:0000313" key="5">
    <source>
        <dbReference type="WormBase" id="F14D2.11"/>
    </source>
</evidence>
<dbReference type="FunCoup" id="O44803">
    <property type="interactions" value="55"/>
</dbReference>
<protein>
    <submittedName>
        <fullName evidence="3">Ubiquitin-like domain-containing protein</fullName>
    </submittedName>
</protein>
<dbReference type="AlphaFoldDB" id="O44803"/>
<dbReference type="SUPFAM" id="SSF54236">
    <property type="entry name" value="Ubiquitin-like"/>
    <property type="match status" value="1"/>
</dbReference>
<dbReference type="GO" id="GO:0019941">
    <property type="term" value="P:modification-dependent protein catabolic process"/>
    <property type="evidence" value="ECO:0000318"/>
    <property type="project" value="GO_Central"/>
</dbReference>
<dbReference type="Pfam" id="PF00240">
    <property type="entry name" value="ubiquitin"/>
    <property type="match status" value="1"/>
</dbReference>
<dbReference type="OrthoDB" id="428577at2759"/>
<dbReference type="CTD" id="184461"/>
<evidence type="ECO:0000259" key="2">
    <source>
        <dbReference type="PROSITE" id="PS50053"/>
    </source>
</evidence>
<dbReference type="eggNOG" id="KOG0001">
    <property type="taxonomic scope" value="Eukaryota"/>
</dbReference>
<name>O44803_CAEEL</name>
<dbReference type="GO" id="GO:0031625">
    <property type="term" value="F:ubiquitin protein ligase binding"/>
    <property type="evidence" value="ECO:0000318"/>
    <property type="project" value="GO_Central"/>
</dbReference>
<dbReference type="UCSC" id="F14D2.11">
    <property type="organism name" value="c. elegans"/>
</dbReference>
<dbReference type="PROSITE" id="PS50053">
    <property type="entry name" value="UBIQUITIN_2"/>
    <property type="match status" value="1"/>
</dbReference>
<dbReference type="KEGG" id="cel:CELE_F14D2.11"/>
<dbReference type="PaxDb" id="6239-F14D2.11"/>
<dbReference type="GO" id="GO:0031386">
    <property type="term" value="F:protein tag activity"/>
    <property type="evidence" value="ECO:0000318"/>
    <property type="project" value="GO_Central"/>
</dbReference>
<dbReference type="AGR" id="WB:WBGene00017459"/>
<evidence type="ECO:0000313" key="3">
    <source>
        <dbReference type="EMBL" id="CCD69493.1"/>
    </source>
</evidence>
<proteinExistence type="predicted"/>
<dbReference type="GO" id="GO:0005737">
    <property type="term" value="C:cytoplasm"/>
    <property type="evidence" value="ECO:0000318"/>
    <property type="project" value="GO_Central"/>
</dbReference>
<dbReference type="PhylomeDB" id="O44803"/>
<organism evidence="3 4">
    <name type="scientific">Caenorhabditis elegans</name>
    <dbReference type="NCBI Taxonomy" id="6239"/>
    <lineage>
        <taxon>Eukaryota</taxon>
        <taxon>Metazoa</taxon>
        <taxon>Ecdysozoa</taxon>
        <taxon>Nematoda</taxon>
        <taxon>Chromadorea</taxon>
        <taxon>Rhabditida</taxon>
        <taxon>Rhabditina</taxon>
        <taxon>Rhabditomorpha</taxon>
        <taxon>Rhabditoidea</taxon>
        <taxon>Rhabditidae</taxon>
        <taxon>Peloderinae</taxon>
        <taxon>Caenorhabditis</taxon>
    </lineage>
</organism>
<accession>O44803</accession>
<gene>
    <name evidence="3" type="ORF">CELE_F14D2.11</name>
    <name evidence="3 5" type="ORF">F14D2.11</name>
</gene>
<dbReference type="InParanoid" id="O44803"/>